<dbReference type="PANTHER" id="PTHR48106:SF18">
    <property type="entry name" value="QUINONE OXIDOREDUCTASE PIG3"/>
    <property type="match status" value="1"/>
</dbReference>
<dbReference type="InterPro" id="IPR020843">
    <property type="entry name" value="ER"/>
</dbReference>
<proteinExistence type="predicted"/>
<dbReference type="SUPFAM" id="SSF50129">
    <property type="entry name" value="GroES-like"/>
    <property type="match status" value="1"/>
</dbReference>
<evidence type="ECO:0000256" key="2">
    <source>
        <dbReference type="ARBA" id="ARBA00023002"/>
    </source>
</evidence>
<dbReference type="GO" id="GO:0070402">
    <property type="term" value="F:NADPH binding"/>
    <property type="evidence" value="ECO:0007669"/>
    <property type="project" value="TreeGrafter"/>
</dbReference>
<feature type="domain" description="Enoyl reductase (ER)" evidence="3">
    <location>
        <begin position="10"/>
        <end position="307"/>
    </location>
</feature>
<organism evidence="4 5">
    <name type="scientific">Xylanimonas oleitrophica</name>
    <dbReference type="NCBI Taxonomy" id="2607479"/>
    <lineage>
        <taxon>Bacteria</taxon>
        <taxon>Bacillati</taxon>
        <taxon>Actinomycetota</taxon>
        <taxon>Actinomycetes</taxon>
        <taxon>Micrococcales</taxon>
        <taxon>Promicromonosporaceae</taxon>
        <taxon>Xylanimonas</taxon>
    </lineage>
</organism>
<dbReference type="InterPro" id="IPR011032">
    <property type="entry name" value="GroES-like_sf"/>
</dbReference>
<dbReference type="Gene3D" id="3.90.180.10">
    <property type="entry name" value="Medium-chain alcohol dehydrogenases, catalytic domain"/>
    <property type="match status" value="1"/>
</dbReference>
<dbReference type="EMBL" id="QKWH01000001">
    <property type="protein sequence ID" value="PZR55180.1"/>
    <property type="molecule type" value="Genomic_DNA"/>
</dbReference>
<dbReference type="InterPro" id="IPR036291">
    <property type="entry name" value="NAD(P)-bd_dom_sf"/>
</dbReference>
<evidence type="ECO:0000256" key="1">
    <source>
        <dbReference type="ARBA" id="ARBA00022857"/>
    </source>
</evidence>
<accession>A0A2W5WVJ0</accession>
<dbReference type="Gene3D" id="3.40.50.720">
    <property type="entry name" value="NAD(P)-binding Rossmann-like Domain"/>
    <property type="match status" value="1"/>
</dbReference>
<keyword evidence="5" id="KW-1185">Reference proteome</keyword>
<gene>
    <name evidence="4" type="ORF">DNL40_02070</name>
</gene>
<sequence>MRAIGVTTTGGPDRLQVLDLPDPQPGPHELVVAVHAATVNPTDIALREGVGIPDGLEPPYVPGMDLAGVVVAVGDGVELSPGDRVVAAVNPRRPQGGAYAERVVVPDTSVALLPDGLDLVAAATLPLNGLTVQRALELADLPPAGTLAVTGAAGAVGAFAVQLAHHRGYRVVADAADEDRELVESLGADTVLPRGDGFAAAVRAAEPGGVDAVLDAALLQVAVLPAVRDGGVLVCVRPFDGEADRGVRTPLVLPADYLHREGWLDEVVRLADDGVLTLRVAQTYPAEQAAEAHRRLEAGGVRGRLVLTF</sequence>
<dbReference type="InterPro" id="IPR013154">
    <property type="entry name" value="ADH-like_N"/>
</dbReference>
<evidence type="ECO:0000313" key="5">
    <source>
        <dbReference type="Proteomes" id="UP000248783"/>
    </source>
</evidence>
<dbReference type="Proteomes" id="UP000248783">
    <property type="component" value="Unassembled WGS sequence"/>
</dbReference>
<dbReference type="GO" id="GO:0016651">
    <property type="term" value="F:oxidoreductase activity, acting on NAD(P)H"/>
    <property type="evidence" value="ECO:0007669"/>
    <property type="project" value="TreeGrafter"/>
</dbReference>
<evidence type="ECO:0000313" key="4">
    <source>
        <dbReference type="EMBL" id="PZR55180.1"/>
    </source>
</evidence>
<keyword evidence="1" id="KW-0521">NADP</keyword>
<dbReference type="RefSeq" id="WP_111249544.1">
    <property type="nucleotide sequence ID" value="NZ_QKWH01000001.1"/>
</dbReference>
<dbReference type="Pfam" id="PF08240">
    <property type="entry name" value="ADH_N"/>
    <property type="match status" value="1"/>
</dbReference>
<dbReference type="PANTHER" id="PTHR48106">
    <property type="entry name" value="QUINONE OXIDOREDUCTASE PIG3-RELATED"/>
    <property type="match status" value="1"/>
</dbReference>
<reference evidence="4 5" key="1">
    <citation type="submission" date="2018-06" db="EMBL/GenBank/DDBJ databases">
        <title>Whole genome sequencing of a novel hydrocarbon degrading bacterial strain, PW21 isolated from oil contaminated produced water sample.</title>
        <authorList>
            <person name="Nagkirti P."/>
            <person name="Shaikh A."/>
            <person name="Gowdaman V."/>
            <person name="Engineer A.E."/>
            <person name="Dagar S."/>
            <person name="Dhakephalkar P.K."/>
        </authorList>
    </citation>
    <scope>NUCLEOTIDE SEQUENCE [LARGE SCALE GENOMIC DNA]</scope>
    <source>
        <strain evidence="4 5">PW21</strain>
    </source>
</reference>
<dbReference type="SMART" id="SM00829">
    <property type="entry name" value="PKS_ER"/>
    <property type="match status" value="1"/>
</dbReference>
<dbReference type="SUPFAM" id="SSF51735">
    <property type="entry name" value="NAD(P)-binding Rossmann-fold domains"/>
    <property type="match status" value="1"/>
</dbReference>
<dbReference type="Pfam" id="PF13602">
    <property type="entry name" value="ADH_zinc_N_2"/>
    <property type="match status" value="1"/>
</dbReference>
<dbReference type="CDD" id="cd05289">
    <property type="entry name" value="MDR_like_2"/>
    <property type="match status" value="1"/>
</dbReference>
<evidence type="ECO:0000259" key="3">
    <source>
        <dbReference type="SMART" id="SM00829"/>
    </source>
</evidence>
<dbReference type="AlphaFoldDB" id="A0A2W5WVJ0"/>
<protein>
    <submittedName>
        <fullName evidence="4">NADP-dependent oxidoreductase</fullName>
    </submittedName>
</protein>
<keyword evidence="2" id="KW-0560">Oxidoreductase</keyword>
<name>A0A2W5WVJ0_9MICO</name>
<comment type="caution">
    <text evidence="4">The sequence shown here is derived from an EMBL/GenBank/DDBJ whole genome shotgun (WGS) entry which is preliminary data.</text>
</comment>